<keyword evidence="3" id="KW-0479">Metal-binding</keyword>
<evidence type="ECO:0000256" key="5">
    <source>
        <dbReference type="ARBA" id="ARBA00023004"/>
    </source>
</evidence>
<dbReference type="AlphaFoldDB" id="A0A2A2F6V0"/>
<dbReference type="GO" id="GO:0046872">
    <property type="term" value="F:metal ion binding"/>
    <property type="evidence" value="ECO:0007669"/>
    <property type="project" value="UniProtKB-KW"/>
</dbReference>
<dbReference type="GO" id="GO:0016491">
    <property type="term" value="F:oxidoreductase activity"/>
    <property type="evidence" value="ECO:0007669"/>
    <property type="project" value="UniProtKB-KW"/>
</dbReference>
<evidence type="ECO:0000256" key="4">
    <source>
        <dbReference type="ARBA" id="ARBA00023002"/>
    </source>
</evidence>
<evidence type="ECO:0000313" key="9">
    <source>
        <dbReference type="EMBL" id="PAU80540.1"/>
    </source>
</evidence>
<dbReference type="Pfam" id="PF22289">
    <property type="entry name" value="DmmA-like_C"/>
    <property type="match status" value="1"/>
</dbReference>
<dbReference type="GO" id="GO:0051537">
    <property type="term" value="F:2 iron, 2 sulfur cluster binding"/>
    <property type="evidence" value="ECO:0007669"/>
    <property type="project" value="UniProtKB-KW"/>
</dbReference>
<keyword evidence="5" id="KW-0408">Iron</keyword>
<keyword evidence="2" id="KW-0001">2Fe-2S</keyword>
<evidence type="ECO:0000256" key="2">
    <source>
        <dbReference type="ARBA" id="ARBA00022714"/>
    </source>
</evidence>
<accession>A0A2A2F6V0</accession>
<keyword evidence="4" id="KW-0560">Oxidoreductase</keyword>
<reference evidence="9 10" key="1">
    <citation type="submission" date="2017-08" db="EMBL/GenBank/DDBJ databases">
        <title>Halovibrio sewagensis sp. nov., isolated from wastewater of high salinity.</title>
        <authorList>
            <person name="Dong X."/>
            <person name="Zhang G."/>
        </authorList>
    </citation>
    <scope>NUCLEOTIDE SEQUENCE [LARGE SCALE GENOMIC DNA]</scope>
    <source>
        <strain evidence="9 10">YL5-2</strain>
    </source>
</reference>
<evidence type="ECO:0000313" key="10">
    <source>
        <dbReference type="Proteomes" id="UP000218896"/>
    </source>
</evidence>
<gene>
    <name evidence="9" type="ORF">CK501_08870</name>
</gene>
<name>A0A2A2F6V0_9GAMM</name>
<sequence>MAPEASAVALFYTAGAGPDQGEELAEGGRDFPQPWRFPDTEGLCSALGDYLADSGMGVRLYVAGSEAFLWRVVATARDGVGISEAAIQMERCGPPARPVCCIHCKTTDPAVSTTVYQCPGCGLNLFVRDHFSRRLGVYQGVCVDAEAPGDVPEPEELDS</sequence>
<evidence type="ECO:0000256" key="1">
    <source>
        <dbReference type="ARBA" id="ARBA00022630"/>
    </source>
</evidence>
<dbReference type="InterPro" id="IPR048037">
    <property type="entry name" value="DmmA-like_C"/>
</dbReference>
<evidence type="ECO:0000259" key="7">
    <source>
        <dbReference type="Pfam" id="PF22289"/>
    </source>
</evidence>
<keyword evidence="1" id="KW-0285">Flavoprotein</keyword>
<dbReference type="NCBIfam" id="NF041259">
    <property type="entry name" value="mono_DmmA_fam"/>
    <property type="match status" value="1"/>
</dbReference>
<feature type="domain" description="Dimethylamine monooxygenase subunit DmmA-like C-terminal" evidence="7">
    <location>
        <begin position="99"/>
        <end position="141"/>
    </location>
</feature>
<dbReference type="Proteomes" id="UP000218896">
    <property type="component" value="Unassembled WGS sequence"/>
</dbReference>
<evidence type="ECO:0000259" key="8">
    <source>
        <dbReference type="Pfam" id="PF22290"/>
    </source>
</evidence>
<dbReference type="InterPro" id="IPR054582">
    <property type="entry name" value="DmmA-like_N"/>
</dbReference>
<proteinExistence type="predicted"/>
<dbReference type="EMBL" id="NSKD01000003">
    <property type="protein sequence ID" value="PAU80540.1"/>
    <property type="molecule type" value="Genomic_DNA"/>
</dbReference>
<keyword evidence="10" id="KW-1185">Reference proteome</keyword>
<organism evidence="9 10">
    <name type="scientific">Halovibrio salipaludis</name>
    <dbReference type="NCBI Taxonomy" id="2032626"/>
    <lineage>
        <taxon>Bacteria</taxon>
        <taxon>Pseudomonadati</taxon>
        <taxon>Pseudomonadota</taxon>
        <taxon>Gammaproteobacteria</taxon>
        <taxon>Oceanospirillales</taxon>
        <taxon>Halomonadaceae</taxon>
        <taxon>Halovibrio</taxon>
    </lineage>
</organism>
<evidence type="ECO:0000256" key="6">
    <source>
        <dbReference type="ARBA" id="ARBA00023014"/>
    </source>
</evidence>
<comment type="caution">
    <text evidence="9">The sequence shown here is derived from an EMBL/GenBank/DDBJ whole genome shotgun (WGS) entry which is preliminary data.</text>
</comment>
<dbReference type="Pfam" id="PF22290">
    <property type="entry name" value="DmmA-like_N"/>
    <property type="match status" value="1"/>
</dbReference>
<evidence type="ECO:0000256" key="3">
    <source>
        <dbReference type="ARBA" id="ARBA00022723"/>
    </source>
</evidence>
<keyword evidence="6" id="KW-0411">Iron-sulfur</keyword>
<protein>
    <submittedName>
        <fullName evidence="9">Uncharacterized protein</fullName>
    </submittedName>
</protein>
<feature type="domain" description="Dimethylamine monooxygenase subunit DmmA-like N-terminal" evidence="8">
    <location>
        <begin position="6"/>
        <end position="86"/>
    </location>
</feature>